<dbReference type="Proteomes" id="UP000075238">
    <property type="component" value="Chromosome 1"/>
</dbReference>
<feature type="transmembrane region" description="Helical" evidence="2">
    <location>
        <begin position="77"/>
        <end position="95"/>
    </location>
</feature>
<dbReference type="AlphaFoldDB" id="A0A142JKD4"/>
<accession>A0A142JKD4</accession>
<proteinExistence type="predicted"/>
<keyword evidence="2" id="KW-0812">Transmembrane</keyword>
<gene>
    <name evidence="3" type="ORF">A2G96_12795</name>
</gene>
<dbReference type="EMBL" id="CP014844">
    <property type="protein sequence ID" value="AMR78546.1"/>
    <property type="molecule type" value="Genomic_DNA"/>
</dbReference>
<keyword evidence="2" id="KW-1133">Transmembrane helix</keyword>
<protein>
    <submittedName>
        <fullName evidence="3">Uncharacterized protein</fullName>
    </submittedName>
</protein>
<dbReference type="KEGG" id="cnan:A2G96_12795"/>
<name>A0A142JKD4_9BURK</name>
<evidence type="ECO:0000313" key="4">
    <source>
        <dbReference type="Proteomes" id="UP000075238"/>
    </source>
</evidence>
<reference evidence="3 4" key="1">
    <citation type="submission" date="2016-03" db="EMBL/GenBank/DDBJ databases">
        <title>Complete genome sequence of a novel chlorpyrifos degrading bacterium, Cupriavidus nantongensis sp. X1.</title>
        <authorList>
            <person name="Fang L."/>
        </authorList>
    </citation>
    <scope>NUCLEOTIDE SEQUENCE [LARGE SCALE GENOMIC DNA]</scope>
    <source>
        <strain evidence="3 4">X1</strain>
    </source>
</reference>
<keyword evidence="2" id="KW-0472">Membrane</keyword>
<feature type="transmembrane region" description="Helical" evidence="2">
    <location>
        <begin position="131"/>
        <end position="152"/>
    </location>
</feature>
<feature type="transmembrane region" description="Helical" evidence="2">
    <location>
        <begin position="53"/>
        <end position="71"/>
    </location>
</feature>
<evidence type="ECO:0000256" key="2">
    <source>
        <dbReference type="SAM" id="Phobius"/>
    </source>
</evidence>
<feature type="compositionally biased region" description="Polar residues" evidence="1">
    <location>
        <begin position="8"/>
        <end position="24"/>
    </location>
</feature>
<evidence type="ECO:0000313" key="3">
    <source>
        <dbReference type="EMBL" id="AMR78546.1"/>
    </source>
</evidence>
<feature type="region of interest" description="Disordered" evidence="1">
    <location>
        <begin position="1"/>
        <end position="24"/>
    </location>
</feature>
<evidence type="ECO:0000256" key="1">
    <source>
        <dbReference type="SAM" id="MobiDB-lite"/>
    </source>
</evidence>
<keyword evidence="4" id="KW-1185">Reference proteome</keyword>
<organism evidence="3 4">
    <name type="scientific">Cupriavidus nantongensis</name>
    <dbReference type="NCBI Taxonomy" id="1796606"/>
    <lineage>
        <taxon>Bacteria</taxon>
        <taxon>Pseudomonadati</taxon>
        <taxon>Pseudomonadota</taxon>
        <taxon>Betaproteobacteria</taxon>
        <taxon>Burkholderiales</taxon>
        <taxon>Burkholderiaceae</taxon>
        <taxon>Cupriavidus</taxon>
    </lineage>
</organism>
<dbReference type="STRING" id="1796606.A2G96_12795"/>
<sequence>MKTPLEATRQSPGAQAPRTGQQFESSTMTSAHEVASKSLYIGKYEVPAAGPRILLFFAFWLGAPALALVISVLWRPAGVLTCLVWFAVAVGLFHLRNVVVRKEIEEGLHDPLYGAHLRRMRRRTVNERHPWYRWFKGAYSAVVTILIAWALVTADGAGSQVQSSVAPPMGSQQ</sequence>